<gene>
    <name evidence="1" type="ORF">RCOM_1331300</name>
</gene>
<reference evidence="2" key="1">
    <citation type="journal article" date="2010" name="Nat. Biotechnol.">
        <title>Draft genome sequence of the oilseed species Ricinus communis.</title>
        <authorList>
            <person name="Chan A.P."/>
            <person name="Crabtree J."/>
            <person name="Zhao Q."/>
            <person name="Lorenzi H."/>
            <person name="Orvis J."/>
            <person name="Puiu D."/>
            <person name="Melake-Berhan A."/>
            <person name="Jones K.M."/>
            <person name="Redman J."/>
            <person name="Chen G."/>
            <person name="Cahoon E.B."/>
            <person name="Gedil M."/>
            <person name="Stanke M."/>
            <person name="Haas B.J."/>
            <person name="Wortman J.R."/>
            <person name="Fraser-Liggett C.M."/>
            <person name="Ravel J."/>
            <person name="Rabinowicz P.D."/>
        </authorList>
    </citation>
    <scope>NUCLEOTIDE SEQUENCE [LARGE SCALE GENOMIC DNA]</scope>
    <source>
        <strain evidence="2">cv. Hale</strain>
    </source>
</reference>
<organism evidence="1 2">
    <name type="scientific">Ricinus communis</name>
    <name type="common">Castor bean</name>
    <dbReference type="NCBI Taxonomy" id="3988"/>
    <lineage>
        <taxon>Eukaryota</taxon>
        <taxon>Viridiplantae</taxon>
        <taxon>Streptophyta</taxon>
        <taxon>Embryophyta</taxon>
        <taxon>Tracheophyta</taxon>
        <taxon>Spermatophyta</taxon>
        <taxon>Magnoliopsida</taxon>
        <taxon>eudicotyledons</taxon>
        <taxon>Gunneridae</taxon>
        <taxon>Pentapetalae</taxon>
        <taxon>rosids</taxon>
        <taxon>fabids</taxon>
        <taxon>Malpighiales</taxon>
        <taxon>Euphorbiaceae</taxon>
        <taxon>Acalyphoideae</taxon>
        <taxon>Acalypheae</taxon>
        <taxon>Ricinus</taxon>
    </lineage>
</organism>
<dbReference type="EMBL" id="EQ973883">
    <property type="protein sequence ID" value="EEF40589.1"/>
    <property type="molecule type" value="Genomic_DNA"/>
</dbReference>
<evidence type="ECO:0000313" key="2">
    <source>
        <dbReference type="Proteomes" id="UP000008311"/>
    </source>
</evidence>
<proteinExistence type="predicted"/>
<dbReference type="Proteomes" id="UP000008311">
    <property type="component" value="Unassembled WGS sequence"/>
</dbReference>
<sequence>MVKKKKRSMLFIGAFRSRMQDLPFLLRRLLRELMDPQRSLPLVIRARVQLIDKLGCIDNPTILTRKLGRLKKGTVYREEV</sequence>
<accession>B9S710</accession>
<keyword evidence="2" id="KW-1185">Reference proteome</keyword>
<protein>
    <submittedName>
        <fullName evidence="1">Uncharacterized protein</fullName>
    </submittedName>
</protein>
<evidence type="ECO:0000313" key="1">
    <source>
        <dbReference type="EMBL" id="EEF40589.1"/>
    </source>
</evidence>
<dbReference type="InParanoid" id="B9S710"/>
<dbReference type="AlphaFoldDB" id="B9S710"/>
<name>B9S710_RICCO</name>